<dbReference type="AlphaFoldDB" id="A0A1V4BRJ8"/>
<gene>
    <name evidence="1" type="ORF">B1L04_13185</name>
</gene>
<dbReference type="RefSeq" id="WP_079207922.1">
    <property type="nucleotide sequence ID" value="NZ_MVGR01000004.1"/>
</dbReference>
<protein>
    <submittedName>
        <fullName evidence="1">Serine endopeptidase inhibitor</fullName>
    </submittedName>
</protein>
<name>A0A1V4BRJ8_MICAE</name>
<evidence type="ECO:0000313" key="1">
    <source>
        <dbReference type="EMBL" id="OPF17040.1"/>
    </source>
</evidence>
<proteinExistence type="predicted"/>
<comment type="caution">
    <text evidence="1">The sequence shown here is derived from an EMBL/GenBank/DDBJ whole genome shotgun (WGS) entry which is preliminary data.</text>
</comment>
<organism evidence="1 2">
    <name type="scientific">Microcystis aeruginosa KW</name>
    <dbReference type="NCBI Taxonomy" id="1960155"/>
    <lineage>
        <taxon>Bacteria</taxon>
        <taxon>Bacillati</taxon>
        <taxon>Cyanobacteriota</taxon>
        <taxon>Cyanophyceae</taxon>
        <taxon>Oscillatoriophycideae</taxon>
        <taxon>Chroococcales</taxon>
        <taxon>Microcystaceae</taxon>
        <taxon>Microcystis</taxon>
    </lineage>
</organism>
<dbReference type="Pfam" id="PF12559">
    <property type="entry name" value="Inhibitor_I10"/>
    <property type="match status" value="1"/>
</dbReference>
<sequence>MAYPNDQQGKALPFFARFLSVSKEESSIKSPSPEPTYVSTLKYPSDWEEY</sequence>
<reference evidence="1 2" key="1">
    <citation type="submission" date="2017-02" db="EMBL/GenBank/DDBJ databases">
        <title>Genome sequence of Microcystis aeruginosa KW.</title>
        <authorList>
            <person name="Oh H.-M."/>
            <person name="Ahn C.-Y."/>
            <person name="Jeong H."/>
            <person name="Srivastava A."/>
            <person name="Lee H.-G."/>
            <person name="Kang S.-R."/>
        </authorList>
    </citation>
    <scope>NUCLEOTIDE SEQUENCE [LARGE SCALE GENOMIC DNA]</scope>
    <source>
        <strain evidence="1 2">KW</strain>
    </source>
</reference>
<dbReference type="EMBL" id="MVGR01000004">
    <property type="protein sequence ID" value="OPF17040.1"/>
    <property type="molecule type" value="Genomic_DNA"/>
</dbReference>
<accession>A0A1V4BRJ8</accession>
<evidence type="ECO:0000313" key="2">
    <source>
        <dbReference type="Proteomes" id="UP000189835"/>
    </source>
</evidence>
<dbReference type="InterPro" id="IPR022217">
    <property type="entry name" value="Prot_inh_I10_marinostatin"/>
</dbReference>
<dbReference type="Proteomes" id="UP000189835">
    <property type="component" value="Unassembled WGS sequence"/>
</dbReference>
<dbReference type="NCBIfam" id="NF033738">
    <property type="entry name" value="microvirid_RiPP"/>
    <property type="match status" value="1"/>
</dbReference>